<keyword evidence="3" id="KW-1185">Reference proteome</keyword>
<accession>A0AAN7BJB5</accession>
<dbReference type="Proteomes" id="UP001301958">
    <property type="component" value="Unassembled WGS sequence"/>
</dbReference>
<feature type="compositionally biased region" description="Low complexity" evidence="1">
    <location>
        <begin position="232"/>
        <end position="254"/>
    </location>
</feature>
<feature type="region of interest" description="Disordered" evidence="1">
    <location>
        <begin position="172"/>
        <end position="257"/>
    </location>
</feature>
<feature type="region of interest" description="Disordered" evidence="1">
    <location>
        <begin position="110"/>
        <end position="149"/>
    </location>
</feature>
<feature type="region of interest" description="Disordered" evidence="1">
    <location>
        <begin position="67"/>
        <end position="89"/>
    </location>
</feature>
<reference evidence="2" key="2">
    <citation type="submission" date="2023-05" db="EMBL/GenBank/DDBJ databases">
        <authorList>
            <consortium name="Lawrence Berkeley National Laboratory"/>
            <person name="Steindorff A."/>
            <person name="Hensen N."/>
            <person name="Bonometti L."/>
            <person name="Westerberg I."/>
            <person name="Brannstrom I.O."/>
            <person name="Guillou S."/>
            <person name="Cros-Aarteil S."/>
            <person name="Calhoun S."/>
            <person name="Haridas S."/>
            <person name="Kuo A."/>
            <person name="Mondo S."/>
            <person name="Pangilinan J."/>
            <person name="Riley R."/>
            <person name="Labutti K."/>
            <person name="Andreopoulos B."/>
            <person name="Lipzen A."/>
            <person name="Chen C."/>
            <person name="Yanf M."/>
            <person name="Daum C."/>
            <person name="Ng V."/>
            <person name="Clum A."/>
            <person name="Ohm R."/>
            <person name="Martin F."/>
            <person name="Silar P."/>
            <person name="Natvig D."/>
            <person name="Lalanne C."/>
            <person name="Gautier V."/>
            <person name="Ament-Velasquez S.L."/>
            <person name="Kruys A."/>
            <person name="Hutchinson M.I."/>
            <person name="Powell A.J."/>
            <person name="Barry K."/>
            <person name="Miller A.N."/>
            <person name="Grigoriev I.V."/>
            <person name="Debuchy R."/>
            <person name="Gladieux P."/>
            <person name="Thoren M.H."/>
            <person name="Johannesson H."/>
        </authorList>
    </citation>
    <scope>NUCLEOTIDE SEQUENCE</scope>
    <source>
        <strain evidence="2">CBS 990.96</strain>
    </source>
</reference>
<proteinExistence type="predicted"/>
<evidence type="ECO:0000313" key="3">
    <source>
        <dbReference type="Proteomes" id="UP001301958"/>
    </source>
</evidence>
<comment type="caution">
    <text evidence="2">The sequence shown here is derived from an EMBL/GenBank/DDBJ whole genome shotgun (WGS) entry which is preliminary data.</text>
</comment>
<evidence type="ECO:0000256" key="1">
    <source>
        <dbReference type="SAM" id="MobiDB-lite"/>
    </source>
</evidence>
<gene>
    <name evidence="2" type="ORF">QBC38DRAFT_458403</name>
</gene>
<reference evidence="2" key="1">
    <citation type="journal article" date="2023" name="Mol. Phylogenet. Evol.">
        <title>Genome-scale phylogeny and comparative genomics of the fungal order Sordariales.</title>
        <authorList>
            <person name="Hensen N."/>
            <person name="Bonometti L."/>
            <person name="Westerberg I."/>
            <person name="Brannstrom I.O."/>
            <person name="Guillou S."/>
            <person name="Cros-Aarteil S."/>
            <person name="Calhoun S."/>
            <person name="Haridas S."/>
            <person name="Kuo A."/>
            <person name="Mondo S."/>
            <person name="Pangilinan J."/>
            <person name="Riley R."/>
            <person name="LaButti K."/>
            <person name="Andreopoulos B."/>
            <person name="Lipzen A."/>
            <person name="Chen C."/>
            <person name="Yan M."/>
            <person name="Daum C."/>
            <person name="Ng V."/>
            <person name="Clum A."/>
            <person name="Steindorff A."/>
            <person name="Ohm R.A."/>
            <person name="Martin F."/>
            <person name="Silar P."/>
            <person name="Natvig D.O."/>
            <person name="Lalanne C."/>
            <person name="Gautier V."/>
            <person name="Ament-Velasquez S.L."/>
            <person name="Kruys A."/>
            <person name="Hutchinson M.I."/>
            <person name="Powell A.J."/>
            <person name="Barry K."/>
            <person name="Miller A.N."/>
            <person name="Grigoriev I.V."/>
            <person name="Debuchy R."/>
            <person name="Gladieux P."/>
            <person name="Hiltunen Thoren M."/>
            <person name="Johannesson H."/>
        </authorList>
    </citation>
    <scope>NUCLEOTIDE SEQUENCE</scope>
    <source>
        <strain evidence="2">CBS 990.96</strain>
    </source>
</reference>
<dbReference type="EMBL" id="MU865396">
    <property type="protein sequence ID" value="KAK4224318.1"/>
    <property type="molecule type" value="Genomic_DNA"/>
</dbReference>
<protein>
    <submittedName>
        <fullName evidence="2">Uncharacterized protein</fullName>
    </submittedName>
</protein>
<name>A0AAN7BJB5_9PEZI</name>
<evidence type="ECO:0000313" key="2">
    <source>
        <dbReference type="EMBL" id="KAK4224318.1"/>
    </source>
</evidence>
<dbReference type="AlphaFoldDB" id="A0AAN7BJB5"/>
<organism evidence="2 3">
    <name type="scientific">Podospora fimiseda</name>
    <dbReference type="NCBI Taxonomy" id="252190"/>
    <lineage>
        <taxon>Eukaryota</taxon>
        <taxon>Fungi</taxon>
        <taxon>Dikarya</taxon>
        <taxon>Ascomycota</taxon>
        <taxon>Pezizomycotina</taxon>
        <taxon>Sordariomycetes</taxon>
        <taxon>Sordariomycetidae</taxon>
        <taxon>Sordariales</taxon>
        <taxon>Podosporaceae</taxon>
        <taxon>Podospora</taxon>
    </lineage>
</organism>
<feature type="compositionally biased region" description="Polar residues" evidence="1">
    <location>
        <begin position="189"/>
        <end position="209"/>
    </location>
</feature>
<sequence length="401" mass="44423">MVFSLAFLSKFNSSRLDLPNPPGTLRVHPKRNKLQKRPSQAYIQTLPPSTIIAKEILSETAMGNHLSFENIPRPSRPPRPTPARRTPSLPCLPIYQTFTVANLEAAILEDEEEEEGKQATSTIEGLSRGTGGIRRQRNTVPAILPNEQPPTYDRALQLADSYRSILPDYESMEQIPTPPHTLNLRRRQQPGQNLGRQPRSSTTCITDPQRQFHLLPSLMELPSPPPEEISRRPLTAPSEASSSSSSTAVNEPSPQRYPAITHSTQLHRHISQVADIESTDTTSQEEIINLSPSEYIRPSIALQICSNLLIDELTQVLVPPDSNTTQNSHARAAAKLQVLMMTEAYEGLLDYWKEEISSGRAEASGGGGGDRMKCAGDAVDILTHWLASLQAIYQDEFGEEE</sequence>